<evidence type="ECO:0000313" key="2">
    <source>
        <dbReference type="Proteomes" id="UP000324800"/>
    </source>
</evidence>
<name>A0A5J4V4P3_9EUKA</name>
<evidence type="ECO:0000313" key="1">
    <source>
        <dbReference type="EMBL" id="KAA6377577.1"/>
    </source>
</evidence>
<gene>
    <name evidence="1" type="ORF">EZS28_026899</name>
</gene>
<accession>A0A5J4V4P3</accession>
<sequence>MVIGHTPPVRGSPLDRHEHLDIGIFIKSTVGSSQVLEIFEHSLRRSPTSEHAHSYYDQLNLQIHSSVSGESDVSLHGKAQPI</sequence>
<organism evidence="1 2">
    <name type="scientific">Streblomastix strix</name>
    <dbReference type="NCBI Taxonomy" id="222440"/>
    <lineage>
        <taxon>Eukaryota</taxon>
        <taxon>Metamonada</taxon>
        <taxon>Preaxostyla</taxon>
        <taxon>Oxymonadida</taxon>
        <taxon>Streblomastigidae</taxon>
        <taxon>Streblomastix</taxon>
    </lineage>
</organism>
<dbReference type="AlphaFoldDB" id="A0A5J4V4P3"/>
<comment type="caution">
    <text evidence="1">The sequence shown here is derived from an EMBL/GenBank/DDBJ whole genome shotgun (WGS) entry which is preliminary data.</text>
</comment>
<protein>
    <submittedName>
        <fullName evidence="1">Uncharacterized protein</fullName>
    </submittedName>
</protein>
<reference evidence="1 2" key="1">
    <citation type="submission" date="2019-03" db="EMBL/GenBank/DDBJ databases">
        <title>Single cell metagenomics reveals metabolic interactions within the superorganism composed of flagellate Streblomastix strix and complex community of Bacteroidetes bacteria on its surface.</title>
        <authorList>
            <person name="Treitli S.C."/>
            <person name="Kolisko M."/>
            <person name="Husnik F."/>
            <person name="Keeling P."/>
            <person name="Hampl V."/>
        </authorList>
    </citation>
    <scope>NUCLEOTIDE SEQUENCE [LARGE SCALE GENOMIC DNA]</scope>
    <source>
        <strain evidence="1">ST1C</strain>
    </source>
</reference>
<dbReference type="EMBL" id="SNRW01009715">
    <property type="protein sequence ID" value="KAA6377577.1"/>
    <property type="molecule type" value="Genomic_DNA"/>
</dbReference>
<proteinExistence type="predicted"/>
<dbReference type="Proteomes" id="UP000324800">
    <property type="component" value="Unassembled WGS sequence"/>
</dbReference>